<dbReference type="Gene3D" id="1.10.510.10">
    <property type="entry name" value="Transferase(Phosphotransferase) domain 1"/>
    <property type="match status" value="1"/>
</dbReference>
<name>A0A4R5CGU3_9ACTN</name>
<dbReference type="EMBL" id="SMKU01000002">
    <property type="protein sequence ID" value="TDD97710.1"/>
    <property type="molecule type" value="Genomic_DNA"/>
</dbReference>
<dbReference type="InterPro" id="IPR052396">
    <property type="entry name" value="Meiotic_Drive_Suppr_Kinase"/>
</dbReference>
<proteinExistence type="predicted"/>
<dbReference type="GO" id="GO:0005524">
    <property type="term" value="F:ATP binding"/>
    <property type="evidence" value="ECO:0007669"/>
    <property type="project" value="InterPro"/>
</dbReference>
<organism evidence="2 3">
    <name type="scientific">Actinomadura rubrisoli</name>
    <dbReference type="NCBI Taxonomy" id="2530368"/>
    <lineage>
        <taxon>Bacteria</taxon>
        <taxon>Bacillati</taxon>
        <taxon>Actinomycetota</taxon>
        <taxon>Actinomycetes</taxon>
        <taxon>Streptosporangiales</taxon>
        <taxon>Thermomonosporaceae</taxon>
        <taxon>Actinomadura</taxon>
    </lineage>
</organism>
<dbReference type="SMART" id="SM00220">
    <property type="entry name" value="S_TKc"/>
    <property type="match status" value="1"/>
</dbReference>
<dbReference type="RefSeq" id="WP_131888871.1">
    <property type="nucleotide sequence ID" value="NZ_SMKU01000002.1"/>
</dbReference>
<dbReference type="PANTHER" id="PTHR37171:SF1">
    <property type="entry name" value="SERINE_THREONINE-PROTEIN KINASE YRZF-RELATED"/>
    <property type="match status" value="1"/>
</dbReference>
<evidence type="ECO:0000313" key="2">
    <source>
        <dbReference type="EMBL" id="TDD97710.1"/>
    </source>
</evidence>
<dbReference type="AlphaFoldDB" id="A0A4R5CGU3"/>
<dbReference type="OrthoDB" id="9762169at2"/>
<dbReference type="InterPro" id="IPR011009">
    <property type="entry name" value="Kinase-like_dom_sf"/>
</dbReference>
<dbReference type="SUPFAM" id="SSF56112">
    <property type="entry name" value="Protein kinase-like (PK-like)"/>
    <property type="match status" value="1"/>
</dbReference>
<dbReference type="PROSITE" id="PS50011">
    <property type="entry name" value="PROTEIN_KINASE_DOM"/>
    <property type="match status" value="1"/>
</dbReference>
<protein>
    <recommendedName>
        <fullName evidence="1">Protein kinase domain-containing protein</fullName>
    </recommendedName>
</protein>
<feature type="domain" description="Protein kinase" evidence="1">
    <location>
        <begin position="12"/>
        <end position="280"/>
    </location>
</feature>
<comment type="caution">
    <text evidence="2">The sequence shown here is derived from an EMBL/GenBank/DDBJ whole genome shotgun (WGS) entry which is preliminary data.</text>
</comment>
<dbReference type="GO" id="GO:0004672">
    <property type="term" value="F:protein kinase activity"/>
    <property type="evidence" value="ECO:0007669"/>
    <property type="project" value="InterPro"/>
</dbReference>
<dbReference type="PANTHER" id="PTHR37171">
    <property type="entry name" value="SERINE/THREONINE-PROTEIN KINASE YRZF-RELATED"/>
    <property type="match status" value="1"/>
</dbReference>
<accession>A0A4R5CGU3</accession>
<keyword evidence="3" id="KW-1185">Reference proteome</keyword>
<evidence type="ECO:0000313" key="3">
    <source>
        <dbReference type="Proteomes" id="UP000294513"/>
    </source>
</evidence>
<evidence type="ECO:0000259" key="1">
    <source>
        <dbReference type="PROSITE" id="PS50011"/>
    </source>
</evidence>
<gene>
    <name evidence="2" type="ORF">E1298_01350</name>
</gene>
<dbReference type="Proteomes" id="UP000294513">
    <property type="component" value="Unassembled WGS sequence"/>
</dbReference>
<dbReference type="Pfam" id="PF00069">
    <property type="entry name" value="Pkinase"/>
    <property type="match status" value="1"/>
</dbReference>
<reference evidence="2 3" key="1">
    <citation type="submission" date="2019-03" db="EMBL/GenBank/DDBJ databases">
        <title>Draft genome sequences of novel Actinobacteria.</title>
        <authorList>
            <person name="Sahin N."/>
            <person name="Ay H."/>
            <person name="Saygin H."/>
        </authorList>
    </citation>
    <scope>NUCLEOTIDE SEQUENCE [LARGE SCALE GENOMIC DNA]</scope>
    <source>
        <strain evidence="2 3">H3C3</strain>
    </source>
</reference>
<dbReference type="InterPro" id="IPR000719">
    <property type="entry name" value="Prot_kinase_dom"/>
</dbReference>
<sequence length="280" mass="30781">MTAQPPDAFGDYRVTKLLGRGMEGETFLAVDPSGREVAIKTIHLEEVSSRKAGRALDREVVALRSINWAYAPKFIGYHPKADRPYYAMEYIEGITVDDAIALTGGLGDVEAQRLAVRLAAILAALHTAGVAHGDFRGQNLIISKDGGIYVVDFGRATLRCDSRQRFRQRRDSDLRQFGELIVFARNGRSAFGKDSSLAIERYNEGRPDLGALSSRARTVAAELLRKPGRGRRRPSARRVHRVLVHGRRGRWRFGSGIFTVLVCVVDASAIGHVLRASGVG</sequence>